<dbReference type="NCBIfam" id="TIGR00369">
    <property type="entry name" value="unchar_dom_1"/>
    <property type="match status" value="1"/>
</dbReference>
<feature type="domain" description="Thioesterase" evidence="2">
    <location>
        <begin position="55"/>
        <end position="129"/>
    </location>
</feature>
<dbReference type="CDD" id="cd03443">
    <property type="entry name" value="PaaI_thioesterase"/>
    <property type="match status" value="1"/>
</dbReference>
<proteinExistence type="predicted"/>
<dbReference type="PANTHER" id="PTHR42856:SF1">
    <property type="entry name" value="ACYL-COENZYME A THIOESTERASE PAAI"/>
    <property type="match status" value="1"/>
</dbReference>
<dbReference type="AlphaFoldDB" id="A0A1I2KQC8"/>
<dbReference type="InterPro" id="IPR029069">
    <property type="entry name" value="HotDog_dom_sf"/>
</dbReference>
<dbReference type="InterPro" id="IPR006683">
    <property type="entry name" value="Thioestr_dom"/>
</dbReference>
<dbReference type="Proteomes" id="UP000198661">
    <property type="component" value="Unassembled WGS sequence"/>
</dbReference>
<dbReference type="PANTHER" id="PTHR42856">
    <property type="entry name" value="ACYL-COENZYME A THIOESTERASE PAAI"/>
    <property type="match status" value="1"/>
</dbReference>
<evidence type="ECO:0000313" key="3">
    <source>
        <dbReference type="EMBL" id="SFF68539.1"/>
    </source>
</evidence>
<dbReference type="InterPro" id="IPR052723">
    <property type="entry name" value="Acyl-CoA_thioesterase_PaaI"/>
</dbReference>
<organism evidence="3 4">
    <name type="scientific">Planifilum fulgidum</name>
    <dbReference type="NCBI Taxonomy" id="201973"/>
    <lineage>
        <taxon>Bacteria</taxon>
        <taxon>Bacillati</taxon>
        <taxon>Bacillota</taxon>
        <taxon>Bacilli</taxon>
        <taxon>Bacillales</taxon>
        <taxon>Thermoactinomycetaceae</taxon>
        <taxon>Planifilum</taxon>
    </lineage>
</organism>
<reference evidence="3 4" key="1">
    <citation type="submission" date="2016-10" db="EMBL/GenBank/DDBJ databases">
        <authorList>
            <person name="de Groot N.N."/>
        </authorList>
    </citation>
    <scope>NUCLEOTIDE SEQUENCE [LARGE SCALE GENOMIC DNA]</scope>
    <source>
        <strain evidence="3 4">DSM 44945</strain>
    </source>
</reference>
<evidence type="ECO:0000256" key="1">
    <source>
        <dbReference type="ARBA" id="ARBA00022801"/>
    </source>
</evidence>
<dbReference type="EMBL" id="FOOK01000002">
    <property type="protein sequence ID" value="SFF68539.1"/>
    <property type="molecule type" value="Genomic_DNA"/>
</dbReference>
<name>A0A1I2KQC8_9BACL</name>
<keyword evidence="1" id="KW-0378">Hydrolase</keyword>
<evidence type="ECO:0000313" key="4">
    <source>
        <dbReference type="Proteomes" id="UP000198661"/>
    </source>
</evidence>
<evidence type="ECO:0000259" key="2">
    <source>
        <dbReference type="Pfam" id="PF03061"/>
    </source>
</evidence>
<dbReference type="Pfam" id="PF03061">
    <property type="entry name" value="4HBT"/>
    <property type="match status" value="1"/>
</dbReference>
<dbReference type="STRING" id="201973.SAMN04488025_102186"/>
<protein>
    <submittedName>
        <fullName evidence="3">Acyl-CoA thioesterase</fullName>
    </submittedName>
</protein>
<dbReference type="SUPFAM" id="SSF54637">
    <property type="entry name" value="Thioesterase/thiol ester dehydrase-isomerase"/>
    <property type="match status" value="1"/>
</dbReference>
<dbReference type="GO" id="GO:0016289">
    <property type="term" value="F:acyl-CoA hydrolase activity"/>
    <property type="evidence" value="ECO:0007669"/>
    <property type="project" value="TreeGrafter"/>
</dbReference>
<dbReference type="Gene3D" id="3.10.129.10">
    <property type="entry name" value="Hotdog Thioesterase"/>
    <property type="match status" value="1"/>
</dbReference>
<keyword evidence="4" id="KW-1185">Reference proteome</keyword>
<dbReference type="InterPro" id="IPR003736">
    <property type="entry name" value="PAAI_dom"/>
</dbReference>
<dbReference type="RefSeq" id="WP_177198926.1">
    <property type="nucleotide sequence ID" value="NZ_FOOK01000002.1"/>
</dbReference>
<sequence>MKNSADERSFLPPERVERFRQDPFARRMGFELVEAGPGYARVAVDLTEDLFNFAGTPHGGLLFSLADYAFAVASNSHGRVSLATHVSVQFLAAAEAGERLYAEAKESHLTRRAGFYDMTVTTETGRVVARCLGVVHRTGRLLDGGPADGEKI</sequence>
<accession>A0A1I2KQC8</accession>
<gene>
    <name evidence="3" type="ORF">SAMN04488025_102186</name>
</gene>